<dbReference type="InterPro" id="IPR058031">
    <property type="entry name" value="AAA_lid_NorR"/>
</dbReference>
<dbReference type="Gene3D" id="3.40.50.300">
    <property type="entry name" value="P-loop containing nucleotide triphosphate hydrolases"/>
    <property type="match status" value="1"/>
</dbReference>
<evidence type="ECO:0000256" key="3">
    <source>
        <dbReference type="ARBA" id="ARBA00023012"/>
    </source>
</evidence>
<dbReference type="PANTHER" id="PTHR32071:SF77">
    <property type="entry name" value="TRANSCRIPTIONAL REGULATORY PROTEIN"/>
    <property type="match status" value="1"/>
</dbReference>
<dbReference type="STRING" id="410764.GA0061103_4383"/>
<dbReference type="GO" id="GO:0005524">
    <property type="term" value="F:ATP binding"/>
    <property type="evidence" value="ECO:0007669"/>
    <property type="project" value="UniProtKB-KW"/>
</dbReference>
<dbReference type="Pfam" id="PF00158">
    <property type="entry name" value="Sigma54_activat"/>
    <property type="match status" value="1"/>
</dbReference>
<evidence type="ECO:0000313" key="10">
    <source>
        <dbReference type="Proteomes" id="UP000199101"/>
    </source>
</evidence>
<dbReference type="InterPro" id="IPR025944">
    <property type="entry name" value="Sigma_54_int_dom_CS"/>
</dbReference>
<dbReference type="Pfam" id="PF25601">
    <property type="entry name" value="AAA_lid_14"/>
    <property type="match status" value="1"/>
</dbReference>
<keyword evidence="3" id="KW-0902">Two-component regulatory system</keyword>
<dbReference type="InterPro" id="IPR003593">
    <property type="entry name" value="AAA+_ATPase"/>
</dbReference>
<dbReference type="EMBL" id="FMAG01000004">
    <property type="protein sequence ID" value="SCB31983.1"/>
    <property type="molecule type" value="Genomic_DNA"/>
</dbReference>
<reference evidence="10" key="1">
    <citation type="submission" date="2016-08" db="EMBL/GenBank/DDBJ databases">
        <authorList>
            <person name="Varghese N."/>
            <person name="Submissions Spin"/>
        </authorList>
    </citation>
    <scope>NUCLEOTIDE SEQUENCE [LARGE SCALE GENOMIC DNA]</scope>
    <source>
        <strain evidence="10">HAMBI 2975</strain>
    </source>
</reference>
<dbReference type="PANTHER" id="PTHR32071">
    <property type="entry name" value="TRANSCRIPTIONAL REGULATORY PROTEIN"/>
    <property type="match status" value="1"/>
</dbReference>
<evidence type="ECO:0000256" key="4">
    <source>
        <dbReference type="ARBA" id="ARBA00023015"/>
    </source>
</evidence>
<dbReference type="PROSITE" id="PS50045">
    <property type="entry name" value="SIGMA54_INTERACT_4"/>
    <property type="match status" value="1"/>
</dbReference>
<evidence type="ECO:0000256" key="7">
    <source>
        <dbReference type="ARBA" id="ARBA00023163"/>
    </source>
</evidence>
<dbReference type="Gene3D" id="3.30.450.40">
    <property type="match status" value="1"/>
</dbReference>
<dbReference type="GO" id="GO:0000160">
    <property type="term" value="P:phosphorelay signal transduction system"/>
    <property type="evidence" value="ECO:0007669"/>
    <property type="project" value="UniProtKB-KW"/>
</dbReference>
<dbReference type="Gene3D" id="1.10.8.60">
    <property type="match status" value="1"/>
</dbReference>
<keyword evidence="2" id="KW-0067">ATP-binding</keyword>
<dbReference type="FunFam" id="3.40.50.300:FF:000006">
    <property type="entry name" value="DNA-binding transcriptional regulator NtrC"/>
    <property type="match status" value="1"/>
</dbReference>
<dbReference type="OrthoDB" id="9762726at2"/>
<dbReference type="InterPro" id="IPR027417">
    <property type="entry name" value="P-loop_NTPase"/>
</dbReference>
<keyword evidence="5" id="KW-0238">DNA-binding</keyword>
<keyword evidence="6" id="KW-0010">Activator</keyword>
<dbReference type="InterPro" id="IPR009057">
    <property type="entry name" value="Homeodomain-like_sf"/>
</dbReference>
<organism evidence="9 10">
    <name type="scientific">Rhizobium multihospitium</name>
    <dbReference type="NCBI Taxonomy" id="410764"/>
    <lineage>
        <taxon>Bacteria</taxon>
        <taxon>Pseudomonadati</taxon>
        <taxon>Pseudomonadota</taxon>
        <taxon>Alphaproteobacteria</taxon>
        <taxon>Hyphomicrobiales</taxon>
        <taxon>Rhizobiaceae</taxon>
        <taxon>Rhizobium/Agrobacterium group</taxon>
        <taxon>Rhizobium</taxon>
    </lineage>
</organism>
<dbReference type="RefSeq" id="WP_092712974.1">
    <property type="nucleotide sequence ID" value="NZ_FMAG01000004.1"/>
</dbReference>
<dbReference type="InterPro" id="IPR002197">
    <property type="entry name" value="HTH_Fis"/>
</dbReference>
<feature type="domain" description="Sigma-54 factor interaction" evidence="8">
    <location>
        <begin position="327"/>
        <end position="550"/>
    </location>
</feature>
<dbReference type="InterPro" id="IPR029016">
    <property type="entry name" value="GAF-like_dom_sf"/>
</dbReference>
<keyword evidence="1" id="KW-0547">Nucleotide-binding</keyword>
<dbReference type="Pfam" id="PF01590">
    <property type="entry name" value="GAF"/>
    <property type="match status" value="1"/>
</dbReference>
<accession>A0A1C3VW71</accession>
<sequence length="622" mass="67680">MQHLSGMDRARKALERGDRFPVGTLQPIVAESWQRCREGGLDPRAMPQHSVVPFSDVRARREAAVSMRRLALAEMQLLHSQIAGSNFMIALADADGIVLDTISDREFADSAAGRAIIPGSMWNESERGTNALGLAAMIEKPVAIYGREHYFACHGHLSCMAAPIFNSHGEILGLLDASCAHEARQEHTHALVRMAASQIENGLVFQDYSSSFVFAFHPRVEYLDTLSAGLISVSPAGDITSINRSGRALLAGLPTTRGSHFDALFESGFGTAMDGLLNGGIIRIRDRAGSGVFMACRQIAQGGNSLPARQSGPAVPALLPKEGLPDFVCDDSSIRQALANLADAVALRMPVHVTGETGTGKELMARHVHRLSQRKGEFVPVNCGAVPEDLFISEIFGHEGGAFTNARAKGALGFARAADHGTLFLDEVADIPLAAQTSLLRFLDSMEVRAVGAHKAEKVDVQIVSATNRNLEEMVAQRLFRADLYYRLNAFAIHLPALGARMDFAAIVRQVLEEMAPGTPITDAAVAALFRRKWPGNIRELRTALQRALIHRHADYLDEDSFDDGSSMAGNLQDCCDGCRERPLSRAKCQEIRAVYRRTDGNVSQTARQLRLSRTTVYKHVL</sequence>
<dbReference type="SUPFAM" id="SSF52540">
    <property type="entry name" value="P-loop containing nucleoside triphosphate hydrolases"/>
    <property type="match status" value="1"/>
</dbReference>
<dbReference type="Proteomes" id="UP000199101">
    <property type="component" value="Unassembled WGS sequence"/>
</dbReference>
<evidence type="ECO:0000313" key="9">
    <source>
        <dbReference type="EMBL" id="SCB31983.1"/>
    </source>
</evidence>
<dbReference type="CDD" id="cd00009">
    <property type="entry name" value="AAA"/>
    <property type="match status" value="1"/>
</dbReference>
<dbReference type="AlphaFoldDB" id="A0A1C3VW71"/>
<dbReference type="PROSITE" id="PS00688">
    <property type="entry name" value="SIGMA54_INTERACT_3"/>
    <property type="match status" value="1"/>
</dbReference>
<name>A0A1C3VW71_9HYPH</name>
<dbReference type="InterPro" id="IPR003018">
    <property type="entry name" value="GAF"/>
</dbReference>
<keyword evidence="7" id="KW-0804">Transcription</keyword>
<evidence type="ECO:0000256" key="5">
    <source>
        <dbReference type="ARBA" id="ARBA00023125"/>
    </source>
</evidence>
<dbReference type="GO" id="GO:0006355">
    <property type="term" value="P:regulation of DNA-templated transcription"/>
    <property type="evidence" value="ECO:0007669"/>
    <property type="project" value="InterPro"/>
</dbReference>
<dbReference type="GO" id="GO:0043565">
    <property type="term" value="F:sequence-specific DNA binding"/>
    <property type="evidence" value="ECO:0007669"/>
    <property type="project" value="InterPro"/>
</dbReference>
<keyword evidence="4" id="KW-0805">Transcription regulation</keyword>
<evidence type="ECO:0000256" key="2">
    <source>
        <dbReference type="ARBA" id="ARBA00022840"/>
    </source>
</evidence>
<keyword evidence="10" id="KW-1185">Reference proteome</keyword>
<dbReference type="InterPro" id="IPR002078">
    <property type="entry name" value="Sigma_54_int"/>
</dbReference>
<dbReference type="Pfam" id="PF02954">
    <property type="entry name" value="HTH_8"/>
    <property type="match status" value="1"/>
</dbReference>
<gene>
    <name evidence="9" type="ORF">GA0061103_4383</name>
</gene>
<protein>
    <submittedName>
        <fullName evidence="9">Transcriptional regulator of acetoin/glycerol metabolism</fullName>
    </submittedName>
</protein>
<proteinExistence type="predicted"/>
<dbReference type="Gene3D" id="1.10.10.60">
    <property type="entry name" value="Homeodomain-like"/>
    <property type="match status" value="1"/>
</dbReference>
<evidence type="ECO:0000256" key="1">
    <source>
        <dbReference type="ARBA" id="ARBA00022741"/>
    </source>
</evidence>
<dbReference type="SUPFAM" id="SSF46689">
    <property type="entry name" value="Homeodomain-like"/>
    <property type="match status" value="1"/>
</dbReference>
<evidence type="ECO:0000256" key="6">
    <source>
        <dbReference type="ARBA" id="ARBA00023159"/>
    </source>
</evidence>
<evidence type="ECO:0000259" key="8">
    <source>
        <dbReference type="PROSITE" id="PS50045"/>
    </source>
</evidence>
<dbReference type="SMART" id="SM00382">
    <property type="entry name" value="AAA"/>
    <property type="match status" value="1"/>
</dbReference>
<dbReference type="SUPFAM" id="SSF55781">
    <property type="entry name" value="GAF domain-like"/>
    <property type="match status" value="1"/>
</dbReference>